<sequence length="347" mass="36490">MPPLPLLRRPAASRALRLAAVSFLVLAAAAPAAAQAPRPVALALNWLPGGAHVPLYFGQSEGIFRKAGLDVTLRPSRGSAEALRALGQGAQFALAEAAEVYAQRAGEAGGLVGILAYFPQGGSAIISLRRPDLQRLPDLAGKVIGAPHASYPRLLFPELRLGPAFDLGQVRWRNLSPDELLPALLEGKVDAVAASALVASQYRAAAELVKKDISVFPYAGAGVNPYGLVLVTTEDQIKRDSARVRAMAAAVAHAAAAALSRPGDALRAFQKENPASPPARSASEWEEAAKLIRPSARPAGLGRFDGARLEEFQALMAKLLDRRLDVPIGSVFTNRFLPGPAPTPPKS</sequence>
<dbReference type="PANTHER" id="PTHR31528:SF3">
    <property type="entry name" value="THIAMINE BIOSYNTHESIS PROTEIN HI_0357-RELATED"/>
    <property type="match status" value="1"/>
</dbReference>
<dbReference type="GO" id="GO:0009228">
    <property type="term" value="P:thiamine biosynthetic process"/>
    <property type="evidence" value="ECO:0007669"/>
    <property type="project" value="InterPro"/>
</dbReference>
<organism evidence="3 4">
    <name type="scientific">Tectimicrobiota bacterium</name>
    <dbReference type="NCBI Taxonomy" id="2528274"/>
    <lineage>
        <taxon>Bacteria</taxon>
        <taxon>Pseudomonadati</taxon>
        <taxon>Nitrospinota/Tectimicrobiota group</taxon>
        <taxon>Candidatus Tectimicrobiota</taxon>
    </lineage>
</organism>
<gene>
    <name evidence="3" type="ORF">HYZ11_16550</name>
</gene>
<name>A0A932MNC6_UNCTE</name>
<evidence type="ECO:0000313" key="4">
    <source>
        <dbReference type="Proteomes" id="UP000782312"/>
    </source>
</evidence>
<protein>
    <submittedName>
        <fullName evidence="3">ABC transporter substrate-binding protein</fullName>
    </submittedName>
</protein>
<evidence type="ECO:0000259" key="2">
    <source>
        <dbReference type="Pfam" id="PF09084"/>
    </source>
</evidence>
<dbReference type="AlphaFoldDB" id="A0A932MNC6"/>
<dbReference type="InterPro" id="IPR015168">
    <property type="entry name" value="SsuA/THI5"/>
</dbReference>
<dbReference type="Proteomes" id="UP000782312">
    <property type="component" value="Unassembled WGS sequence"/>
</dbReference>
<evidence type="ECO:0000256" key="1">
    <source>
        <dbReference type="SAM" id="SignalP"/>
    </source>
</evidence>
<feature type="chain" id="PRO_5037297951" evidence="1">
    <location>
        <begin position="35"/>
        <end position="347"/>
    </location>
</feature>
<dbReference type="Gene3D" id="3.40.190.10">
    <property type="entry name" value="Periplasmic binding protein-like II"/>
    <property type="match status" value="2"/>
</dbReference>
<dbReference type="EMBL" id="JACPUR010000038">
    <property type="protein sequence ID" value="MBI3129219.1"/>
    <property type="molecule type" value="Genomic_DNA"/>
</dbReference>
<keyword evidence="1" id="KW-0732">Signal</keyword>
<reference evidence="3" key="1">
    <citation type="submission" date="2020-07" db="EMBL/GenBank/DDBJ databases">
        <title>Huge and variable diversity of episymbiotic CPR bacteria and DPANN archaea in groundwater ecosystems.</title>
        <authorList>
            <person name="He C.Y."/>
            <person name="Keren R."/>
            <person name="Whittaker M."/>
            <person name="Farag I.F."/>
            <person name="Doudna J."/>
            <person name="Cate J.H.D."/>
            <person name="Banfield J.F."/>
        </authorList>
    </citation>
    <scope>NUCLEOTIDE SEQUENCE</scope>
    <source>
        <strain evidence="3">NC_groundwater_763_Ag_S-0.2um_68_21</strain>
    </source>
</reference>
<feature type="domain" description="SsuA/THI5-like" evidence="2">
    <location>
        <begin position="52"/>
        <end position="265"/>
    </location>
</feature>
<dbReference type="SUPFAM" id="SSF53850">
    <property type="entry name" value="Periplasmic binding protein-like II"/>
    <property type="match status" value="1"/>
</dbReference>
<dbReference type="InterPro" id="IPR027939">
    <property type="entry name" value="NMT1/THI5"/>
</dbReference>
<comment type="caution">
    <text evidence="3">The sequence shown here is derived from an EMBL/GenBank/DDBJ whole genome shotgun (WGS) entry which is preliminary data.</text>
</comment>
<evidence type="ECO:0000313" key="3">
    <source>
        <dbReference type="EMBL" id="MBI3129219.1"/>
    </source>
</evidence>
<proteinExistence type="predicted"/>
<dbReference type="Pfam" id="PF09084">
    <property type="entry name" value="NMT1"/>
    <property type="match status" value="1"/>
</dbReference>
<accession>A0A932MNC6</accession>
<dbReference type="PANTHER" id="PTHR31528">
    <property type="entry name" value="4-AMINO-5-HYDROXYMETHYL-2-METHYLPYRIMIDINE PHOSPHATE SYNTHASE THI11-RELATED"/>
    <property type="match status" value="1"/>
</dbReference>
<feature type="signal peptide" evidence="1">
    <location>
        <begin position="1"/>
        <end position="34"/>
    </location>
</feature>